<dbReference type="SUPFAM" id="SSF50475">
    <property type="entry name" value="FMN-binding split barrel"/>
    <property type="match status" value="1"/>
</dbReference>
<reference evidence="3 4" key="1">
    <citation type="submission" date="2020-08" db="EMBL/GenBank/DDBJ databases">
        <title>Sequencing the genomes of 1000 actinobacteria strains.</title>
        <authorList>
            <person name="Klenk H.-P."/>
        </authorList>
    </citation>
    <scope>NUCLEOTIDE SEQUENCE [LARGE SCALE GENOMIC DNA]</scope>
    <source>
        <strain evidence="3 4">DSM 102122</strain>
    </source>
</reference>
<dbReference type="Pfam" id="PF01243">
    <property type="entry name" value="PNPOx_N"/>
    <property type="match status" value="1"/>
</dbReference>
<protein>
    <submittedName>
        <fullName evidence="3">General stress protein 26</fullName>
    </submittedName>
</protein>
<dbReference type="GO" id="GO:0070967">
    <property type="term" value="F:coenzyme F420 binding"/>
    <property type="evidence" value="ECO:0007669"/>
    <property type="project" value="TreeGrafter"/>
</dbReference>
<keyword evidence="1" id="KW-0560">Oxidoreductase</keyword>
<feature type="domain" description="Pyridoxamine 5'-phosphate oxidase N-terminal" evidence="2">
    <location>
        <begin position="20"/>
        <end position="149"/>
    </location>
</feature>
<accession>A0A7W9LJM1</accession>
<dbReference type="Gene3D" id="2.30.110.10">
    <property type="entry name" value="Electron Transport, Fmn-binding Protein, Chain A"/>
    <property type="match status" value="1"/>
</dbReference>
<dbReference type="RefSeq" id="WP_184819469.1">
    <property type="nucleotide sequence ID" value="NZ_JACHMM010000001.1"/>
</dbReference>
<evidence type="ECO:0000256" key="1">
    <source>
        <dbReference type="ARBA" id="ARBA00023002"/>
    </source>
</evidence>
<dbReference type="GO" id="GO:0016627">
    <property type="term" value="F:oxidoreductase activity, acting on the CH-CH group of donors"/>
    <property type="evidence" value="ECO:0007669"/>
    <property type="project" value="TreeGrafter"/>
</dbReference>
<dbReference type="Proteomes" id="UP000542813">
    <property type="component" value="Unassembled WGS sequence"/>
</dbReference>
<keyword evidence="4" id="KW-1185">Reference proteome</keyword>
<dbReference type="PANTHER" id="PTHR35176">
    <property type="entry name" value="HEME OXYGENASE HI_0854-RELATED"/>
    <property type="match status" value="1"/>
</dbReference>
<comment type="caution">
    <text evidence="3">The sequence shown here is derived from an EMBL/GenBank/DDBJ whole genome shotgun (WGS) entry which is preliminary data.</text>
</comment>
<organism evidence="3 4">
    <name type="scientific">Jiangella mangrovi</name>
    <dbReference type="NCBI Taxonomy" id="1524084"/>
    <lineage>
        <taxon>Bacteria</taxon>
        <taxon>Bacillati</taxon>
        <taxon>Actinomycetota</taxon>
        <taxon>Actinomycetes</taxon>
        <taxon>Jiangellales</taxon>
        <taxon>Jiangellaceae</taxon>
        <taxon>Jiangella</taxon>
    </lineage>
</organism>
<evidence type="ECO:0000313" key="4">
    <source>
        <dbReference type="Proteomes" id="UP000542813"/>
    </source>
</evidence>
<dbReference type="InterPro" id="IPR012349">
    <property type="entry name" value="Split_barrel_FMN-bd"/>
</dbReference>
<dbReference type="InterPro" id="IPR011576">
    <property type="entry name" value="Pyridox_Oxase_N"/>
</dbReference>
<name>A0A7W9LJM1_9ACTN</name>
<proteinExistence type="predicted"/>
<dbReference type="GO" id="GO:0005829">
    <property type="term" value="C:cytosol"/>
    <property type="evidence" value="ECO:0007669"/>
    <property type="project" value="TreeGrafter"/>
</dbReference>
<sequence length="164" mass="18252">METALVAEFSDPQAEALPWERALEVIESAEMFWLSTVRREGRPHVAPLPAMWLDGRLHFCTGAHEQKAKNIEVNQDVALTTGTNAFRSGIDVVVEGPVARETGNDQLARLAALWMEKIGWHFTVGDGVFLDEGNPDHQAVVFALTPAKVLAFTKQPYSQTRYTF</sequence>
<evidence type="ECO:0000259" key="2">
    <source>
        <dbReference type="Pfam" id="PF01243"/>
    </source>
</evidence>
<gene>
    <name evidence="3" type="ORF">HD601_000752</name>
</gene>
<dbReference type="EMBL" id="JACHMM010000001">
    <property type="protein sequence ID" value="MBB5786177.1"/>
    <property type="molecule type" value="Genomic_DNA"/>
</dbReference>
<dbReference type="AlphaFoldDB" id="A0A7W9LJM1"/>
<dbReference type="PANTHER" id="PTHR35176:SF4">
    <property type="entry name" value="PYRIDOXAMINE 5'-PHOSPHATE OXIDASE-RELATED FMN-BINDING"/>
    <property type="match status" value="1"/>
</dbReference>
<evidence type="ECO:0000313" key="3">
    <source>
        <dbReference type="EMBL" id="MBB5786177.1"/>
    </source>
</evidence>
<dbReference type="InterPro" id="IPR052019">
    <property type="entry name" value="F420H2_bilvrd_red/Heme_oxyg"/>
</dbReference>